<dbReference type="PANTHER" id="PTHR45674">
    <property type="entry name" value="DNA LIGASE 1/3 FAMILY MEMBER"/>
    <property type="match status" value="1"/>
</dbReference>
<organism evidence="4 5">
    <name type="scientific">Cohnella lubricantis</name>
    <dbReference type="NCBI Taxonomy" id="2163172"/>
    <lineage>
        <taxon>Bacteria</taxon>
        <taxon>Bacillati</taxon>
        <taxon>Bacillota</taxon>
        <taxon>Bacilli</taxon>
        <taxon>Bacillales</taxon>
        <taxon>Paenibacillaceae</taxon>
        <taxon>Cohnella</taxon>
    </lineage>
</organism>
<dbReference type="GO" id="GO:0006281">
    <property type="term" value="P:DNA repair"/>
    <property type="evidence" value="ECO:0007669"/>
    <property type="project" value="InterPro"/>
</dbReference>
<keyword evidence="5" id="KW-1185">Reference proteome</keyword>
<dbReference type="GO" id="GO:0003910">
    <property type="term" value="F:DNA ligase (ATP) activity"/>
    <property type="evidence" value="ECO:0007669"/>
    <property type="project" value="InterPro"/>
</dbReference>
<dbReference type="Proteomes" id="UP000574133">
    <property type="component" value="Unassembled WGS sequence"/>
</dbReference>
<evidence type="ECO:0000259" key="3">
    <source>
        <dbReference type="PROSITE" id="PS50160"/>
    </source>
</evidence>
<name>A0A841T7N4_9BACL</name>
<gene>
    <name evidence="4" type="ORF">H4Q31_02080</name>
</gene>
<dbReference type="InterPro" id="IPR012310">
    <property type="entry name" value="DNA_ligase_ATP-dep_cent"/>
</dbReference>
<evidence type="ECO:0000256" key="1">
    <source>
        <dbReference type="ARBA" id="ARBA00007572"/>
    </source>
</evidence>
<dbReference type="Pfam" id="PF01068">
    <property type="entry name" value="DNA_ligase_A_M"/>
    <property type="match status" value="1"/>
</dbReference>
<proteinExistence type="inferred from homology"/>
<dbReference type="PANTHER" id="PTHR45674:SF4">
    <property type="entry name" value="DNA LIGASE 1"/>
    <property type="match status" value="1"/>
</dbReference>
<dbReference type="AlphaFoldDB" id="A0A841T7N4"/>
<comment type="similarity">
    <text evidence="1">Belongs to the ATP-dependent DNA ligase family.</text>
</comment>
<feature type="domain" description="ATP-dependent DNA ligase family profile" evidence="3">
    <location>
        <begin position="103"/>
        <end position="194"/>
    </location>
</feature>
<comment type="caution">
    <text evidence="4">The sequence shown here is derived from an EMBL/GenBank/DDBJ whole genome shotgun (WGS) entry which is preliminary data.</text>
</comment>
<dbReference type="GO" id="GO:0006310">
    <property type="term" value="P:DNA recombination"/>
    <property type="evidence" value="ECO:0007669"/>
    <property type="project" value="InterPro"/>
</dbReference>
<evidence type="ECO:0000313" key="5">
    <source>
        <dbReference type="Proteomes" id="UP000574133"/>
    </source>
</evidence>
<dbReference type="InterPro" id="IPR050191">
    <property type="entry name" value="ATP-dep_DNA_ligase"/>
</dbReference>
<dbReference type="Gene3D" id="3.30.470.30">
    <property type="entry name" value="DNA ligase/mRNA capping enzyme"/>
    <property type="match status" value="1"/>
</dbReference>
<reference evidence="4 5" key="1">
    <citation type="submission" date="2020-08" db="EMBL/GenBank/DDBJ databases">
        <title>Cohnella phylogeny.</title>
        <authorList>
            <person name="Dunlap C."/>
        </authorList>
    </citation>
    <scope>NUCLEOTIDE SEQUENCE [LARGE SCALE GENOMIC DNA]</scope>
    <source>
        <strain evidence="4 5">DSM 103658</strain>
    </source>
</reference>
<dbReference type="PROSITE" id="PS50160">
    <property type="entry name" value="DNA_LIGASE_A3"/>
    <property type="match status" value="1"/>
</dbReference>
<dbReference type="GO" id="GO:0005524">
    <property type="term" value="F:ATP binding"/>
    <property type="evidence" value="ECO:0007669"/>
    <property type="project" value="InterPro"/>
</dbReference>
<dbReference type="RefSeq" id="WP_185177412.1">
    <property type="nucleotide sequence ID" value="NZ_CBCSEP010000034.1"/>
</dbReference>
<evidence type="ECO:0000256" key="2">
    <source>
        <dbReference type="ARBA" id="ARBA00022598"/>
    </source>
</evidence>
<sequence>MQLIPMMPELREKPFNDERYIFEPKIDGHRLMIRVKNGIAQLCSRSGIDVTMQYPELWRVPVVGAADVLLDGVAAFFDESAGSFSSEALRERMRMRKSMDIRIASVHSPVHYFAFDILEWNGKDLRGLPLKQRKQLLEKAMDDNRSYHRMFALDAEGKRLYEAIRSEGVDGIIAKRLDSIYAGGRSENWLTVHKYRYAQVRIAGYRKHGFGWLLEREGQRIGIVEAGVPGPHRQAFQGTAQAILTGEDRDYVYVKPIIEAKIRFLSRTSSGTVRNPEFVRFVG</sequence>
<dbReference type="Gene3D" id="3.30.1490.70">
    <property type="match status" value="1"/>
</dbReference>
<dbReference type="SUPFAM" id="SSF56091">
    <property type="entry name" value="DNA ligase/mRNA capping enzyme, catalytic domain"/>
    <property type="match status" value="1"/>
</dbReference>
<accession>A0A841T7N4</accession>
<dbReference type="EMBL" id="JACJVN010000009">
    <property type="protein sequence ID" value="MBB6676109.1"/>
    <property type="molecule type" value="Genomic_DNA"/>
</dbReference>
<keyword evidence="2 4" id="KW-0436">Ligase</keyword>
<evidence type="ECO:0000313" key="4">
    <source>
        <dbReference type="EMBL" id="MBB6676109.1"/>
    </source>
</evidence>
<protein>
    <submittedName>
        <fullName evidence="4">ATP-dependent DNA ligase</fullName>
    </submittedName>
</protein>